<reference evidence="2" key="1">
    <citation type="submission" date="2019-08" db="EMBL/GenBank/DDBJ databases">
        <title>The genome of the North American firefly Photinus pyralis.</title>
        <authorList>
            <consortium name="Photinus pyralis genome working group"/>
            <person name="Fallon T.R."/>
            <person name="Sander Lower S.E."/>
            <person name="Weng J.-K."/>
        </authorList>
    </citation>
    <scope>NUCLEOTIDE SEQUENCE</scope>
    <source>
        <strain evidence="2">TRF0915ILg1</strain>
        <tissue evidence="2">Whole body</tissue>
    </source>
</reference>
<evidence type="ECO:0000313" key="2">
    <source>
        <dbReference type="EMBL" id="KAF2903509.1"/>
    </source>
</evidence>
<name>A0A8K0GKM3_IGNLU</name>
<sequence length="206" mass="23811">MFNLWEDNAIGVVRTTAEEEKGLALAAEDVSADGTQMIKRYEPKGLKIEARTFLEQLAKTEKEIQEIQTQTKNQRESGIWYLERRSRLIASTFGETDYWALFKQQPRGFKEKKSILSANSKETYMDPNKLPDHGTRKSTKPSLQMALQQAKDGILRIHQKGYIEQLLTKLNLKIAKGSTILLGTEWCKNKELVPFENKEICRFYHK</sequence>
<comment type="caution">
    <text evidence="2">The sequence shown here is derived from an EMBL/GenBank/DDBJ whole genome shotgun (WGS) entry which is preliminary data.</text>
</comment>
<evidence type="ECO:0000313" key="3">
    <source>
        <dbReference type="Proteomes" id="UP000801492"/>
    </source>
</evidence>
<dbReference type="Proteomes" id="UP000801492">
    <property type="component" value="Unassembled WGS sequence"/>
</dbReference>
<dbReference type="EMBL" id="VTPC01001012">
    <property type="protein sequence ID" value="KAF2903509.1"/>
    <property type="molecule type" value="Genomic_DNA"/>
</dbReference>
<proteinExistence type="predicted"/>
<accession>A0A8K0GKM3</accession>
<dbReference type="AlphaFoldDB" id="A0A8K0GKM3"/>
<keyword evidence="1" id="KW-0175">Coiled coil</keyword>
<evidence type="ECO:0000256" key="1">
    <source>
        <dbReference type="SAM" id="Coils"/>
    </source>
</evidence>
<organism evidence="2 3">
    <name type="scientific">Ignelater luminosus</name>
    <name type="common">Cucubano</name>
    <name type="synonym">Pyrophorus luminosus</name>
    <dbReference type="NCBI Taxonomy" id="2038154"/>
    <lineage>
        <taxon>Eukaryota</taxon>
        <taxon>Metazoa</taxon>
        <taxon>Ecdysozoa</taxon>
        <taxon>Arthropoda</taxon>
        <taxon>Hexapoda</taxon>
        <taxon>Insecta</taxon>
        <taxon>Pterygota</taxon>
        <taxon>Neoptera</taxon>
        <taxon>Endopterygota</taxon>
        <taxon>Coleoptera</taxon>
        <taxon>Polyphaga</taxon>
        <taxon>Elateriformia</taxon>
        <taxon>Elateroidea</taxon>
        <taxon>Elateridae</taxon>
        <taxon>Agrypninae</taxon>
        <taxon>Pyrophorini</taxon>
        <taxon>Ignelater</taxon>
    </lineage>
</organism>
<protein>
    <submittedName>
        <fullName evidence="2">Uncharacterized protein</fullName>
    </submittedName>
</protein>
<gene>
    <name evidence="2" type="ORF">ILUMI_02676</name>
</gene>
<keyword evidence="3" id="KW-1185">Reference proteome</keyword>
<feature type="coiled-coil region" evidence="1">
    <location>
        <begin position="50"/>
        <end position="77"/>
    </location>
</feature>